<protein>
    <submittedName>
        <fullName evidence="1">Uncharacterized protein</fullName>
    </submittedName>
</protein>
<proteinExistence type="predicted"/>
<organism evidence="1 2">
    <name type="scientific">Iphiclides podalirius</name>
    <name type="common">scarce swallowtail</name>
    <dbReference type="NCBI Taxonomy" id="110791"/>
    <lineage>
        <taxon>Eukaryota</taxon>
        <taxon>Metazoa</taxon>
        <taxon>Ecdysozoa</taxon>
        <taxon>Arthropoda</taxon>
        <taxon>Hexapoda</taxon>
        <taxon>Insecta</taxon>
        <taxon>Pterygota</taxon>
        <taxon>Neoptera</taxon>
        <taxon>Endopterygota</taxon>
        <taxon>Lepidoptera</taxon>
        <taxon>Glossata</taxon>
        <taxon>Ditrysia</taxon>
        <taxon>Papilionoidea</taxon>
        <taxon>Papilionidae</taxon>
        <taxon>Papilioninae</taxon>
        <taxon>Iphiclides</taxon>
    </lineage>
</organism>
<keyword evidence="2" id="KW-1185">Reference proteome</keyword>
<sequence>MPHSVDKVEYGGKYVLRSLSIPLRRVARGRPRTDGTQSAAQAAVRDGRLVSRTGGMSVQNFTCSGSPNEHPLGCRAF</sequence>
<name>A0ABN8I6G1_9NEOP</name>
<evidence type="ECO:0000313" key="1">
    <source>
        <dbReference type="EMBL" id="CAH2049533.1"/>
    </source>
</evidence>
<reference evidence="1" key="1">
    <citation type="submission" date="2022-03" db="EMBL/GenBank/DDBJ databases">
        <authorList>
            <person name="Martin H S."/>
        </authorList>
    </citation>
    <scope>NUCLEOTIDE SEQUENCE</scope>
</reference>
<gene>
    <name evidence="1" type="ORF">IPOD504_LOCUS6897</name>
</gene>
<accession>A0ABN8I6G1</accession>
<feature type="non-terminal residue" evidence="1">
    <location>
        <position position="1"/>
    </location>
</feature>
<evidence type="ECO:0000313" key="2">
    <source>
        <dbReference type="Proteomes" id="UP000837857"/>
    </source>
</evidence>
<dbReference type="Proteomes" id="UP000837857">
    <property type="component" value="Chromosome 19"/>
</dbReference>
<dbReference type="EMBL" id="OW152831">
    <property type="protein sequence ID" value="CAH2049533.1"/>
    <property type="molecule type" value="Genomic_DNA"/>
</dbReference>